<name>J3LC13_ORYBR</name>
<organism evidence="1">
    <name type="scientific">Oryza brachyantha</name>
    <name type="common">malo sina</name>
    <dbReference type="NCBI Taxonomy" id="4533"/>
    <lineage>
        <taxon>Eukaryota</taxon>
        <taxon>Viridiplantae</taxon>
        <taxon>Streptophyta</taxon>
        <taxon>Embryophyta</taxon>
        <taxon>Tracheophyta</taxon>
        <taxon>Spermatophyta</taxon>
        <taxon>Magnoliopsida</taxon>
        <taxon>Liliopsida</taxon>
        <taxon>Poales</taxon>
        <taxon>Poaceae</taxon>
        <taxon>BOP clade</taxon>
        <taxon>Oryzoideae</taxon>
        <taxon>Oryzeae</taxon>
        <taxon>Oryzinae</taxon>
        <taxon>Oryza</taxon>
    </lineage>
</organism>
<dbReference type="AlphaFoldDB" id="J3LC13"/>
<dbReference type="Proteomes" id="UP000006038">
    <property type="component" value="Unassembled WGS sequence"/>
</dbReference>
<dbReference type="PANTHER" id="PTHR11697:SF230">
    <property type="entry name" value="ZINC FINGER, MYM DOMAIN CONTAINING 1"/>
    <property type="match status" value="1"/>
</dbReference>
<proteinExistence type="predicted"/>
<keyword evidence="2" id="KW-1185">Reference proteome</keyword>
<sequence length="123" mass="14383">MAGSNYLKMSRVFVPLIGFQDQIWINKYELRVDQGETGATVTQYHHYNHYCEGIFFASIDSIMTGITHRFNDVSMELLVHFSCLDPTNNFCKFDEVKLARLTEIYAEDFSMDYCVVIKHEHQN</sequence>
<dbReference type="PANTHER" id="PTHR11697">
    <property type="entry name" value="GENERAL TRANSCRIPTION FACTOR 2-RELATED ZINC FINGER PROTEIN"/>
    <property type="match status" value="1"/>
</dbReference>
<dbReference type="HOGENOM" id="CLU_2018750_0_0_1"/>
<dbReference type="Gramene" id="OB02G21800.1">
    <property type="protein sequence ID" value="OB02G21800.1"/>
    <property type="gene ID" value="OB02G21800"/>
</dbReference>
<evidence type="ECO:0000313" key="1">
    <source>
        <dbReference type="EnsemblPlants" id="OB02G21800.1"/>
    </source>
</evidence>
<dbReference type="STRING" id="4533.J3LC13"/>
<dbReference type="InterPro" id="IPR055298">
    <property type="entry name" value="AtLOH3-like"/>
</dbReference>
<accession>J3LC13</accession>
<protein>
    <submittedName>
        <fullName evidence="1">Uncharacterized protein</fullName>
    </submittedName>
</protein>
<reference evidence="1" key="1">
    <citation type="submission" date="2013-04" db="UniProtKB">
        <authorList>
            <consortium name="EnsemblPlants"/>
        </authorList>
    </citation>
    <scope>IDENTIFICATION</scope>
</reference>
<evidence type="ECO:0000313" key="2">
    <source>
        <dbReference type="Proteomes" id="UP000006038"/>
    </source>
</evidence>
<dbReference type="EnsemblPlants" id="OB02G21800.1">
    <property type="protein sequence ID" value="OB02G21800.1"/>
    <property type="gene ID" value="OB02G21800"/>
</dbReference>